<dbReference type="InterPro" id="IPR043135">
    <property type="entry name" value="Fur_C"/>
</dbReference>
<reference evidence="15" key="1">
    <citation type="journal article" date="2020" name="mSystems">
        <title>Genome- and Community-Level Interaction Insights into Carbon Utilization and Element Cycling Functions of Hydrothermarchaeota in Hydrothermal Sediment.</title>
        <authorList>
            <person name="Zhou Z."/>
            <person name="Liu Y."/>
            <person name="Xu W."/>
            <person name="Pan J."/>
            <person name="Luo Z.H."/>
            <person name="Li M."/>
        </authorList>
    </citation>
    <scope>NUCLEOTIDE SEQUENCE [LARGE SCALE GENOMIC DNA]</scope>
    <source>
        <strain evidence="15">SpSt-876</strain>
    </source>
</reference>
<evidence type="ECO:0000256" key="9">
    <source>
        <dbReference type="ARBA" id="ARBA00023004"/>
    </source>
</evidence>
<feature type="binding site" evidence="13">
    <location>
        <position position="97"/>
    </location>
    <ligand>
        <name>Zn(2+)</name>
        <dbReference type="ChEBI" id="CHEBI:29105"/>
    </ligand>
</feature>
<feature type="binding site" evidence="14">
    <location>
        <position position="112"/>
    </location>
    <ligand>
        <name>Fe cation</name>
        <dbReference type="ChEBI" id="CHEBI:24875"/>
    </ligand>
</feature>
<feature type="binding site" evidence="13">
    <location>
        <position position="140"/>
    </location>
    <ligand>
        <name>Zn(2+)</name>
        <dbReference type="ChEBI" id="CHEBI:29105"/>
    </ligand>
</feature>
<keyword evidence="7 13" id="KW-0479">Metal-binding</keyword>
<dbReference type="SUPFAM" id="SSF46785">
    <property type="entry name" value="Winged helix' DNA-binding domain"/>
    <property type="match status" value="1"/>
</dbReference>
<feature type="binding site" evidence="13">
    <location>
        <position position="137"/>
    </location>
    <ligand>
        <name>Zn(2+)</name>
        <dbReference type="ChEBI" id="CHEBI:29105"/>
    </ligand>
</feature>
<gene>
    <name evidence="15" type="ORF">ENW73_08385</name>
</gene>
<evidence type="ECO:0000256" key="10">
    <source>
        <dbReference type="ARBA" id="ARBA00023015"/>
    </source>
</evidence>
<comment type="caution">
    <text evidence="15">The sequence shown here is derived from an EMBL/GenBank/DDBJ whole genome shotgun (WGS) entry which is preliminary data.</text>
</comment>
<dbReference type="FunFam" id="3.30.1490.190:FF:000001">
    <property type="entry name" value="Ferric uptake regulation protein"/>
    <property type="match status" value="1"/>
</dbReference>
<evidence type="ECO:0000256" key="11">
    <source>
        <dbReference type="ARBA" id="ARBA00023125"/>
    </source>
</evidence>
<dbReference type="GO" id="GO:0008270">
    <property type="term" value="F:zinc ion binding"/>
    <property type="evidence" value="ECO:0007669"/>
    <property type="project" value="TreeGrafter"/>
</dbReference>
<name>A0A7C6EBQ9_UNCW3</name>
<sequence>MKTEQDLFEDFRIKNRLKRSEPRNRVIEKFLSTEKHISALELYNEMRRQGIVIGFSTVYRTLSLLAKSGVARKVDLGKGEARFEHQFGHRHHDHLFCLSCGKMIEFTSPKIERLQRQIAQKNNFKPQAHNLVIYGLCQRCR</sequence>
<protein>
    <recommendedName>
        <fullName evidence="4">Ferric uptake regulation protein</fullName>
    </recommendedName>
</protein>
<dbReference type="Pfam" id="PF01475">
    <property type="entry name" value="FUR"/>
    <property type="match status" value="1"/>
</dbReference>
<accession>A0A7C6EBQ9</accession>
<evidence type="ECO:0000256" key="8">
    <source>
        <dbReference type="ARBA" id="ARBA00022833"/>
    </source>
</evidence>
<keyword evidence="5" id="KW-0963">Cytoplasm</keyword>
<evidence type="ECO:0000256" key="13">
    <source>
        <dbReference type="PIRSR" id="PIRSR602481-1"/>
    </source>
</evidence>
<comment type="subcellular location">
    <subcellularLocation>
        <location evidence="1">Cytoplasm</location>
    </subcellularLocation>
</comment>
<dbReference type="GO" id="GO:0003700">
    <property type="term" value="F:DNA-binding transcription factor activity"/>
    <property type="evidence" value="ECO:0007669"/>
    <property type="project" value="InterPro"/>
</dbReference>
<keyword evidence="11" id="KW-0238">DNA-binding</keyword>
<evidence type="ECO:0000256" key="14">
    <source>
        <dbReference type="PIRSR" id="PIRSR602481-2"/>
    </source>
</evidence>
<keyword evidence="9 14" id="KW-0408">Iron</keyword>
<feature type="binding site" evidence="13">
    <location>
        <position position="100"/>
    </location>
    <ligand>
        <name>Zn(2+)</name>
        <dbReference type="ChEBI" id="CHEBI:29105"/>
    </ligand>
</feature>
<feature type="binding site" evidence="14">
    <location>
        <position position="93"/>
    </location>
    <ligand>
        <name>Fe cation</name>
        <dbReference type="ChEBI" id="CHEBI:24875"/>
    </ligand>
</feature>
<dbReference type="PANTHER" id="PTHR33202:SF2">
    <property type="entry name" value="FERRIC UPTAKE REGULATION PROTEIN"/>
    <property type="match status" value="1"/>
</dbReference>
<comment type="similarity">
    <text evidence="2">Belongs to the Fur family.</text>
</comment>
<dbReference type="InterPro" id="IPR036388">
    <property type="entry name" value="WH-like_DNA-bd_sf"/>
</dbReference>
<feature type="binding site" evidence="14">
    <location>
        <position position="129"/>
    </location>
    <ligand>
        <name>Fe cation</name>
        <dbReference type="ChEBI" id="CHEBI:24875"/>
    </ligand>
</feature>
<dbReference type="GO" id="GO:1900705">
    <property type="term" value="P:negative regulation of siderophore biosynthetic process"/>
    <property type="evidence" value="ECO:0007669"/>
    <property type="project" value="TreeGrafter"/>
</dbReference>
<dbReference type="InterPro" id="IPR002481">
    <property type="entry name" value="FUR"/>
</dbReference>
<dbReference type="GO" id="GO:0000976">
    <property type="term" value="F:transcription cis-regulatory region binding"/>
    <property type="evidence" value="ECO:0007669"/>
    <property type="project" value="TreeGrafter"/>
</dbReference>
<evidence type="ECO:0000313" key="15">
    <source>
        <dbReference type="EMBL" id="HHS52855.1"/>
    </source>
</evidence>
<dbReference type="EMBL" id="DTLI01000199">
    <property type="protein sequence ID" value="HHS52855.1"/>
    <property type="molecule type" value="Genomic_DNA"/>
</dbReference>
<keyword evidence="10" id="KW-0805">Transcription regulation</keyword>
<keyword evidence="12" id="KW-0804">Transcription</keyword>
<dbReference type="GO" id="GO:0045892">
    <property type="term" value="P:negative regulation of DNA-templated transcription"/>
    <property type="evidence" value="ECO:0007669"/>
    <property type="project" value="TreeGrafter"/>
</dbReference>
<evidence type="ECO:0000256" key="7">
    <source>
        <dbReference type="ARBA" id="ARBA00022723"/>
    </source>
</evidence>
<comment type="cofactor">
    <cofactor evidence="13">
        <name>Zn(2+)</name>
        <dbReference type="ChEBI" id="CHEBI:29105"/>
    </cofactor>
    <text evidence="13">Binds 1 zinc ion per subunit.</text>
</comment>
<proteinExistence type="inferred from homology"/>
<evidence type="ECO:0000256" key="3">
    <source>
        <dbReference type="ARBA" id="ARBA00011738"/>
    </source>
</evidence>
<dbReference type="CDD" id="cd07153">
    <property type="entry name" value="Fur_like"/>
    <property type="match status" value="1"/>
</dbReference>
<comment type="subunit">
    <text evidence="3">Homodimer.</text>
</comment>
<dbReference type="PANTHER" id="PTHR33202">
    <property type="entry name" value="ZINC UPTAKE REGULATION PROTEIN"/>
    <property type="match status" value="1"/>
</dbReference>
<dbReference type="GO" id="GO:0005829">
    <property type="term" value="C:cytosol"/>
    <property type="evidence" value="ECO:0007669"/>
    <property type="project" value="TreeGrafter"/>
</dbReference>
<dbReference type="Gene3D" id="3.30.1490.190">
    <property type="match status" value="1"/>
</dbReference>
<feature type="binding site" evidence="14">
    <location>
        <position position="91"/>
    </location>
    <ligand>
        <name>Fe cation</name>
        <dbReference type="ChEBI" id="CHEBI:24875"/>
    </ligand>
</feature>
<evidence type="ECO:0000256" key="5">
    <source>
        <dbReference type="ARBA" id="ARBA00022490"/>
    </source>
</evidence>
<organism evidence="15">
    <name type="scientific">candidate division WOR-3 bacterium</name>
    <dbReference type="NCBI Taxonomy" id="2052148"/>
    <lineage>
        <taxon>Bacteria</taxon>
        <taxon>Bacteria division WOR-3</taxon>
    </lineage>
</organism>
<dbReference type="InterPro" id="IPR036390">
    <property type="entry name" value="WH_DNA-bd_sf"/>
</dbReference>
<dbReference type="Gene3D" id="1.10.10.10">
    <property type="entry name" value="Winged helix-like DNA-binding domain superfamily/Winged helix DNA-binding domain"/>
    <property type="match status" value="1"/>
</dbReference>
<keyword evidence="8 13" id="KW-0862">Zinc</keyword>
<comment type="cofactor">
    <cofactor evidence="14">
        <name>Mn(2+)</name>
        <dbReference type="ChEBI" id="CHEBI:29035"/>
    </cofactor>
    <cofactor evidence="14">
        <name>Fe(2+)</name>
        <dbReference type="ChEBI" id="CHEBI:29033"/>
    </cofactor>
    <text evidence="14">Binds 1 Mn(2+) or Fe(2+) ion per subunit.</text>
</comment>
<evidence type="ECO:0000256" key="6">
    <source>
        <dbReference type="ARBA" id="ARBA00022491"/>
    </source>
</evidence>
<evidence type="ECO:0000256" key="12">
    <source>
        <dbReference type="ARBA" id="ARBA00023163"/>
    </source>
</evidence>
<evidence type="ECO:0000256" key="4">
    <source>
        <dbReference type="ARBA" id="ARBA00020910"/>
    </source>
</evidence>
<dbReference type="AlphaFoldDB" id="A0A7C6EBQ9"/>
<keyword evidence="6" id="KW-0678">Repressor</keyword>
<evidence type="ECO:0000256" key="2">
    <source>
        <dbReference type="ARBA" id="ARBA00007957"/>
    </source>
</evidence>
<evidence type="ECO:0000256" key="1">
    <source>
        <dbReference type="ARBA" id="ARBA00004496"/>
    </source>
</evidence>